<keyword evidence="2" id="KW-1185">Reference proteome</keyword>
<dbReference type="RefSeq" id="WP_162879228.1">
    <property type="nucleotide sequence ID" value="NZ_BMLG01000026.1"/>
</dbReference>
<dbReference type="AlphaFoldDB" id="A0A917TXH8"/>
<gene>
    <name evidence="1" type="ORF">GCM10011351_29620</name>
</gene>
<protein>
    <submittedName>
        <fullName evidence="1">Uncharacterized protein</fullName>
    </submittedName>
</protein>
<evidence type="ECO:0000313" key="2">
    <source>
        <dbReference type="Proteomes" id="UP000618460"/>
    </source>
</evidence>
<evidence type="ECO:0000313" key="1">
    <source>
        <dbReference type="EMBL" id="GGM41527.1"/>
    </source>
</evidence>
<accession>A0A917TXH8</accession>
<sequence>MVKVKMLVQTRYNGELLRADKVYEVPEDTAKRWHQSRLAIIVEEQE</sequence>
<organism evidence="1 2">
    <name type="scientific">Paraliobacillus quinghaiensis</name>
    <dbReference type="NCBI Taxonomy" id="470815"/>
    <lineage>
        <taxon>Bacteria</taxon>
        <taxon>Bacillati</taxon>
        <taxon>Bacillota</taxon>
        <taxon>Bacilli</taxon>
        <taxon>Bacillales</taxon>
        <taxon>Bacillaceae</taxon>
        <taxon>Paraliobacillus</taxon>
    </lineage>
</organism>
<reference evidence="1" key="2">
    <citation type="submission" date="2020-09" db="EMBL/GenBank/DDBJ databases">
        <authorList>
            <person name="Sun Q."/>
            <person name="Zhou Y."/>
        </authorList>
    </citation>
    <scope>NUCLEOTIDE SEQUENCE</scope>
    <source>
        <strain evidence="1">CGMCC 1.6333</strain>
    </source>
</reference>
<dbReference type="EMBL" id="BMLG01000026">
    <property type="protein sequence ID" value="GGM41527.1"/>
    <property type="molecule type" value="Genomic_DNA"/>
</dbReference>
<reference evidence="1" key="1">
    <citation type="journal article" date="2014" name="Int. J. Syst. Evol. Microbiol.">
        <title>Complete genome sequence of Corynebacterium casei LMG S-19264T (=DSM 44701T), isolated from a smear-ripened cheese.</title>
        <authorList>
            <consortium name="US DOE Joint Genome Institute (JGI-PGF)"/>
            <person name="Walter F."/>
            <person name="Albersmeier A."/>
            <person name="Kalinowski J."/>
            <person name="Ruckert C."/>
        </authorList>
    </citation>
    <scope>NUCLEOTIDE SEQUENCE</scope>
    <source>
        <strain evidence="1">CGMCC 1.6333</strain>
    </source>
</reference>
<dbReference type="Proteomes" id="UP000618460">
    <property type="component" value="Unassembled WGS sequence"/>
</dbReference>
<comment type="caution">
    <text evidence="1">The sequence shown here is derived from an EMBL/GenBank/DDBJ whole genome shotgun (WGS) entry which is preliminary data.</text>
</comment>
<proteinExistence type="predicted"/>
<name>A0A917TXH8_9BACI</name>